<evidence type="ECO:0000313" key="1">
    <source>
        <dbReference type="EMBL" id="ADD94863.1"/>
    </source>
</evidence>
<proteinExistence type="predicted"/>
<dbReference type="AlphaFoldDB" id="D6PGL2"/>
<dbReference type="EMBL" id="GU943047">
    <property type="protein sequence ID" value="ADD94863.1"/>
    <property type="molecule type" value="Genomic_DNA"/>
</dbReference>
<protein>
    <recommendedName>
        <fullName evidence="2">MSMEG_0570 family nitrogen starvation response protein</fullName>
    </recommendedName>
</protein>
<sequence>MPEVRFQLEWPDGQSSTLYSPSTVILDYFRPGDSLLVSELEERGVEALRAASERVRARYGFACTRTDEEESQLRQWVSRYNSDDTVRVLGQPS</sequence>
<reference evidence="1" key="1">
    <citation type="journal article" date="2010" name="ISME J.">
        <title>Metagenome of the Mediterranean deep chlorophyll maximum studied by direct and fosmid library 454 pyrosequencing.</title>
        <authorList>
            <person name="Ghai R."/>
            <person name="Martin-Cuadrado A.B."/>
            <person name="Molto A.G."/>
            <person name="Heredia I.G."/>
            <person name="Cabrera R."/>
            <person name="Martin J."/>
            <person name="Verdu M."/>
            <person name="Deschamps P."/>
            <person name="Moreira D."/>
            <person name="Lopez-Garcia P."/>
            <person name="Mira A."/>
            <person name="Rodriguez-Valera F."/>
        </authorList>
    </citation>
    <scope>NUCLEOTIDE SEQUENCE</scope>
</reference>
<dbReference type="InterPro" id="IPR023846">
    <property type="entry name" value="CHP04042_MSMEG0570"/>
</dbReference>
<name>D6PGL2_9BACT</name>
<organism evidence="1">
    <name type="scientific">uncultured marine bacterium MedDCM-OCT-S04-C72</name>
    <dbReference type="NCBI Taxonomy" id="743060"/>
    <lineage>
        <taxon>Bacteria</taxon>
        <taxon>environmental samples</taxon>
    </lineage>
</organism>
<accession>D6PGL2</accession>
<evidence type="ECO:0008006" key="2">
    <source>
        <dbReference type="Google" id="ProtNLM"/>
    </source>
</evidence>
<dbReference type="NCBIfam" id="TIGR04042">
    <property type="entry name" value="MSMEG_0570_fam"/>
    <property type="match status" value="1"/>
</dbReference>